<keyword evidence="1" id="KW-1133">Transmembrane helix</keyword>
<protein>
    <submittedName>
        <fullName evidence="2">Uncharacterized protein</fullName>
    </submittedName>
</protein>
<evidence type="ECO:0000256" key="1">
    <source>
        <dbReference type="SAM" id="Phobius"/>
    </source>
</evidence>
<keyword evidence="1" id="KW-0812">Transmembrane</keyword>
<feature type="transmembrane region" description="Helical" evidence="1">
    <location>
        <begin position="47"/>
        <end position="69"/>
    </location>
</feature>
<dbReference type="AlphaFoldDB" id="A0A0A3II55"/>
<dbReference type="Proteomes" id="UP000030437">
    <property type="component" value="Unassembled WGS sequence"/>
</dbReference>
<feature type="transmembrane region" description="Helical" evidence="1">
    <location>
        <begin position="16"/>
        <end position="35"/>
    </location>
</feature>
<keyword evidence="3" id="KW-1185">Reference proteome</keyword>
<proteinExistence type="predicted"/>
<evidence type="ECO:0000313" key="2">
    <source>
        <dbReference type="EMBL" id="KGR84456.1"/>
    </source>
</evidence>
<keyword evidence="1" id="KW-0472">Membrane</keyword>
<sequence>MNMKIILEYTELLEQIYEISIAVLLLFSILTLRLFRKIRRERKLSLFESLMFLVLKIAIFLWLASFLLLNYGDYLP</sequence>
<evidence type="ECO:0000313" key="3">
    <source>
        <dbReference type="Proteomes" id="UP000030437"/>
    </source>
</evidence>
<dbReference type="RefSeq" id="WP_036155158.1">
    <property type="nucleotide sequence ID" value="NZ_AVCX01000005.1"/>
</dbReference>
<comment type="caution">
    <text evidence="2">The sequence shown here is derived from an EMBL/GenBank/DDBJ whole genome shotgun (WGS) entry which is preliminary data.</text>
</comment>
<gene>
    <name evidence="2" type="ORF">CD32_12780</name>
</gene>
<name>A0A0A3II55_9BACI</name>
<accession>A0A0A3II55</accession>
<organism evidence="2 3">
    <name type="scientific">Lysinibacillus odysseyi 34hs-1 = NBRC 100172</name>
    <dbReference type="NCBI Taxonomy" id="1220589"/>
    <lineage>
        <taxon>Bacteria</taxon>
        <taxon>Bacillati</taxon>
        <taxon>Bacillota</taxon>
        <taxon>Bacilli</taxon>
        <taxon>Bacillales</taxon>
        <taxon>Bacillaceae</taxon>
        <taxon>Lysinibacillus</taxon>
    </lineage>
</organism>
<reference evidence="2 3" key="1">
    <citation type="submission" date="2014-02" db="EMBL/GenBank/DDBJ databases">
        <title>Draft genome sequence of Lysinibacillus odysseyi NBRC 100172.</title>
        <authorList>
            <person name="Zhang F."/>
            <person name="Wang G."/>
            <person name="Zhang L."/>
        </authorList>
    </citation>
    <scope>NUCLEOTIDE SEQUENCE [LARGE SCALE GENOMIC DNA]</scope>
    <source>
        <strain evidence="2 3">NBRC 100172</strain>
    </source>
</reference>
<dbReference type="EMBL" id="JPVP01000056">
    <property type="protein sequence ID" value="KGR84456.1"/>
    <property type="molecule type" value="Genomic_DNA"/>
</dbReference>